<comment type="caution">
    <text evidence="2">The sequence shown here is derived from an EMBL/GenBank/DDBJ whole genome shotgun (WGS) entry which is preliminary data.</text>
</comment>
<gene>
    <name evidence="2" type="ORF">RFI_29416</name>
</gene>
<dbReference type="EMBL" id="ASPP01025482">
    <property type="protein sequence ID" value="ETO07974.1"/>
    <property type="molecule type" value="Genomic_DNA"/>
</dbReference>
<accession>X6M279</accession>
<proteinExistence type="predicted"/>
<keyword evidence="3" id="KW-1185">Reference proteome</keyword>
<sequence>TVQSVSKSEYNDVWCNDDMTCDVASAYDCQFNYRPTRANSRTFLESMGYTDKTIAVKGWNDLAHLRTRYFGMYCSGTLTITYYQSCDVAVQLTPSPTKRPTSHPSAPPTKQPTKTSKQIHKLPTNTSAISVTYNSKSNWKSFLGSNNQYSCLWFICNDFVIVDLNTKKRYLSLKKYNRRNLVFVMIEQTVSQSLILKQLIRHPTDQSSQTYEINEIYEITIRGQR</sequence>
<feature type="non-terminal residue" evidence="2">
    <location>
        <position position="1"/>
    </location>
</feature>
<name>X6M279_RETFI</name>
<dbReference type="Proteomes" id="UP000023152">
    <property type="component" value="Unassembled WGS sequence"/>
</dbReference>
<reference evidence="2 3" key="1">
    <citation type="journal article" date="2013" name="Curr. Biol.">
        <title>The Genome of the Foraminiferan Reticulomyxa filosa.</title>
        <authorList>
            <person name="Glockner G."/>
            <person name="Hulsmann N."/>
            <person name="Schleicher M."/>
            <person name="Noegel A.A."/>
            <person name="Eichinger L."/>
            <person name="Gallinger C."/>
            <person name="Pawlowski J."/>
            <person name="Sierra R."/>
            <person name="Euteneuer U."/>
            <person name="Pillet L."/>
            <person name="Moustafa A."/>
            <person name="Platzer M."/>
            <person name="Groth M."/>
            <person name="Szafranski K."/>
            <person name="Schliwa M."/>
        </authorList>
    </citation>
    <scope>NUCLEOTIDE SEQUENCE [LARGE SCALE GENOMIC DNA]</scope>
</reference>
<feature type="region of interest" description="Disordered" evidence="1">
    <location>
        <begin position="94"/>
        <end position="117"/>
    </location>
</feature>
<dbReference type="AlphaFoldDB" id="X6M279"/>
<feature type="compositionally biased region" description="Polar residues" evidence="1">
    <location>
        <begin position="94"/>
        <end position="104"/>
    </location>
</feature>
<organism evidence="2 3">
    <name type="scientific">Reticulomyxa filosa</name>
    <dbReference type="NCBI Taxonomy" id="46433"/>
    <lineage>
        <taxon>Eukaryota</taxon>
        <taxon>Sar</taxon>
        <taxon>Rhizaria</taxon>
        <taxon>Retaria</taxon>
        <taxon>Foraminifera</taxon>
        <taxon>Monothalamids</taxon>
        <taxon>Reticulomyxidae</taxon>
        <taxon>Reticulomyxa</taxon>
    </lineage>
</organism>
<evidence type="ECO:0000256" key="1">
    <source>
        <dbReference type="SAM" id="MobiDB-lite"/>
    </source>
</evidence>
<evidence type="ECO:0000313" key="3">
    <source>
        <dbReference type="Proteomes" id="UP000023152"/>
    </source>
</evidence>
<protein>
    <submittedName>
        <fullName evidence="2">Uncharacterized protein</fullName>
    </submittedName>
</protein>
<evidence type="ECO:0000313" key="2">
    <source>
        <dbReference type="EMBL" id="ETO07974.1"/>
    </source>
</evidence>